<sequence length="342" mass="37286">MAPSRRSSYPPVLSLDFFARETRQLPFLALSFSLSRLALGFKYNGLDTSLIGFFTVSLVIYFLGLLDKRIAWGSPRELDWDEEVVVITGGSSGLGRVLADIYAMRGVSVAVLDVRPYYEKATEQADGAVHFYNVDVGDENAIQEVGARIEKDLGPPTILVNNAGIVNGKTLLEVDSAALERNFRVNLLSHFHTIRAFLPAMMQRKAGTIVTVASVLGDLGASQLSDYTAAKAGLIAMHTSLRTELADAGQEKIKTILVKPGQLSTPLFKGVQTPSSFAGPVIEPLDLAQAIINKIDSGQSGVIALPLYADYIEWLSVLPYGMQRIMRWVSGVDRAMRTFKSD</sequence>
<evidence type="ECO:0000256" key="8">
    <source>
        <dbReference type="ARBA" id="ARBA00023136"/>
    </source>
</evidence>
<keyword evidence="6" id="KW-0560">Oxidoreductase</keyword>
<dbReference type="InterPro" id="IPR020904">
    <property type="entry name" value="Sc_DH/Rdtase_CS"/>
</dbReference>
<gene>
    <name evidence="14" type="ORF">CAC42_2225</name>
</gene>
<dbReference type="FunCoup" id="A0A2K1QIL4">
    <property type="interactions" value="491"/>
</dbReference>
<dbReference type="SUPFAM" id="SSF51735">
    <property type="entry name" value="NAD(P)-binding Rossmann-fold domains"/>
    <property type="match status" value="1"/>
</dbReference>
<dbReference type="InterPro" id="IPR036291">
    <property type="entry name" value="NAD(P)-bd_dom_sf"/>
</dbReference>
<keyword evidence="5 13" id="KW-1133">Transmembrane helix</keyword>
<keyword evidence="7" id="KW-0443">Lipid metabolism</keyword>
<dbReference type="GO" id="GO:0016020">
    <property type="term" value="C:membrane"/>
    <property type="evidence" value="ECO:0007669"/>
    <property type="project" value="UniProtKB-SubCell"/>
</dbReference>
<evidence type="ECO:0000256" key="1">
    <source>
        <dbReference type="ARBA" id="ARBA00004141"/>
    </source>
</evidence>
<dbReference type="FunFam" id="3.40.50.720:FF:000131">
    <property type="entry name" value="Short-chain dehydrogenase/reductase 3"/>
    <property type="match status" value="1"/>
</dbReference>
<dbReference type="CDD" id="cd05339">
    <property type="entry name" value="17beta-HSDXI-like_SDR_c"/>
    <property type="match status" value="1"/>
</dbReference>
<proteinExistence type="inferred from homology"/>
<feature type="transmembrane region" description="Helical" evidence="13">
    <location>
        <begin position="50"/>
        <end position="66"/>
    </location>
</feature>
<evidence type="ECO:0000256" key="7">
    <source>
        <dbReference type="ARBA" id="ARBA00023098"/>
    </source>
</evidence>
<dbReference type="InParanoid" id="A0A2K1QIL4"/>
<dbReference type="Pfam" id="PF00106">
    <property type="entry name" value="adh_short"/>
    <property type="match status" value="1"/>
</dbReference>
<evidence type="ECO:0000313" key="15">
    <source>
        <dbReference type="Proteomes" id="UP000243797"/>
    </source>
</evidence>
<keyword evidence="3 13" id="KW-0812">Transmembrane</keyword>
<comment type="similarity">
    <text evidence="2 12">Belongs to the short-chain dehydrogenases/reductases (SDR) family.</text>
</comment>
<evidence type="ECO:0000256" key="10">
    <source>
        <dbReference type="ARBA" id="ARBA00068717"/>
    </source>
</evidence>
<dbReference type="PANTHER" id="PTHR24322">
    <property type="entry name" value="PKSB"/>
    <property type="match status" value="1"/>
</dbReference>
<evidence type="ECO:0000256" key="9">
    <source>
        <dbReference type="ARBA" id="ARBA00059620"/>
    </source>
</evidence>
<evidence type="ECO:0000256" key="5">
    <source>
        <dbReference type="ARBA" id="ARBA00022989"/>
    </source>
</evidence>
<evidence type="ECO:0000256" key="12">
    <source>
        <dbReference type="RuleBase" id="RU000363"/>
    </source>
</evidence>
<evidence type="ECO:0000256" key="3">
    <source>
        <dbReference type="ARBA" id="ARBA00022692"/>
    </source>
</evidence>
<evidence type="ECO:0000256" key="2">
    <source>
        <dbReference type="ARBA" id="ARBA00006484"/>
    </source>
</evidence>
<comment type="caution">
    <text evidence="14">The sequence shown here is derived from an EMBL/GenBank/DDBJ whole genome shotgun (WGS) entry which is preliminary data.</text>
</comment>
<organism evidence="14 15">
    <name type="scientific">Sphaceloma murrayae</name>
    <dbReference type="NCBI Taxonomy" id="2082308"/>
    <lineage>
        <taxon>Eukaryota</taxon>
        <taxon>Fungi</taxon>
        <taxon>Dikarya</taxon>
        <taxon>Ascomycota</taxon>
        <taxon>Pezizomycotina</taxon>
        <taxon>Dothideomycetes</taxon>
        <taxon>Dothideomycetidae</taxon>
        <taxon>Myriangiales</taxon>
        <taxon>Elsinoaceae</taxon>
        <taxon>Sphaceloma</taxon>
    </lineage>
</organism>
<comment type="function">
    <text evidence="9">Catalyzes the reduction of all-trans-retinal to all-trans-retinol in the presence of NADPH.</text>
</comment>
<dbReference type="PRINTS" id="PR00081">
    <property type="entry name" value="GDHRDH"/>
</dbReference>
<evidence type="ECO:0000256" key="13">
    <source>
        <dbReference type="SAM" id="Phobius"/>
    </source>
</evidence>
<accession>A0A2K1QIL4</accession>
<dbReference type="PANTHER" id="PTHR24322:SF736">
    <property type="entry name" value="RETINOL DEHYDROGENASE 10"/>
    <property type="match status" value="1"/>
</dbReference>
<reference evidence="14 15" key="1">
    <citation type="submission" date="2017-06" db="EMBL/GenBank/DDBJ databases">
        <title>Draft genome sequence of a variant of Elsinoe murrayae.</title>
        <authorList>
            <person name="Cheng Q."/>
        </authorList>
    </citation>
    <scope>NUCLEOTIDE SEQUENCE [LARGE SCALE GENOMIC DNA]</scope>
    <source>
        <strain evidence="14 15">CQ-2017a</strain>
    </source>
</reference>
<dbReference type="InterPro" id="IPR002347">
    <property type="entry name" value="SDR_fam"/>
</dbReference>
<dbReference type="OrthoDB" id="5840532at2759"/>
<name>A0A2K1QIL4_9PEZI</name>
<dbReference type="EMBL" id="NKHZ01000081">
    <property type="protein sequence ID" value="PNS14996.1"/>
    <property type="molecule type" value="Genomic_DNA"/>
</dbReference>
<evidence type="ECO:0000256" key="11">
    <source>
        <dbReference type="ARBA" id="ARBA00082544"/>
    </source>
</evidence>
<comment type="subcellular location">
    <subcellularLocation>
        <location evidence="1">Membrane</location>
        <topology evidence="1">Multi-pass membrane protein</topology>
    </subcellularLocation>
</comment>
<dbReference type="Gene3D" id="3.40.50.720">
    <property type="entry name" value="NAD(P)-binding Rossmann-like Domain"/>
    <property type="match status" value="1"/>
</dbReference>
<dbReference type="GO" id="GO:0052650">
    <property type="term" value="F:all-trans-retinol dehydrogenase (NADP+) activity"/>
    <property type="evidence" value="ECO:0007669"/>
    <property type="project" value="UniProtKB-ARBA"/>
</dbReference>
<evidence type="ECO:0000256" key="6">
    <source>
        <dbReference type="ARBA" id="ARBA00023002"/>
    </source>
</evidence>
<dbReference type="AlphaFoldDB" id="A0A2K1QIL4"/>
<evidence type="ECO:0000256" key="4">
    <source>
        <dbReference type="ARBA" id="ARBA00022857"/>
    </source>
</evidence>
<evidence type="ECO:0000313" key="14">
    <source>
        <dbReference type="EMBL" id="PNS14996.1"/>
    </source>
</evidence>
<keyword evidence="8 13" id="KW-0472">Membrane</keyword>
<dbReference type="PRINTS" id="PR00080">
    <property type="entry name" value="SDRFAMILY"/>
</dbReference>
<keyword evidence="4" id="KW-0521">NADP</keyword>
<dbReference type="Proteomes" id="UP000243797">
    <property type="component" value="Unassembled WGS sequence"/>
</dbReference>
<dbReference type="PROSITE" id="PS00061">
    <property type="entry name" value="ADH_SHORT"/>
    <property type="match status" value="1"/>
</dbReference>
<protein>
    <recommendedName>
        <fullName evidence="10">Short-chain dehydrogenase/reductase 3</fullName>
    </recommendedName>
    <alternativeName>
        <fullName evidence="11">Retinal short-chain dehydrogenase/reductase 1</fullName>
    </alternativeName>
</protein>
<dbReference type="STRING" id="2082308.A0A2K1QIL4"/>
<keyword evidence="15" id="KW-1185">Reference proteome</keyword>